<sequence length="521" mass="53951">MKLVSFTLLTIGSGLALVEAQVQTYGQCGGLQYTGSTSCVSGSTCIYLNDYYYQCIPSSQVTSTSVTSAVTSEISTIVAVATATSSSSTTALPLYAQCGGQDWSTSTTCVSGASCVYQNDYYSQCLPVTASSTSVSSVSVSSSSLKPASSTATSIATVTSSTTTSIATVTSSTISTSSAVTSLSVAISTSTAAAAASSSASSSSSLSFRGGVNTAGYDFSVYTDGSFSGTGTTPPPSQYAHFANQGANVFRIPFAWQLMTPTVGGTIDSTFFAEYDATVQAALASGDDVYVILDLHNYARWNGAVVGQGGPTNAEFASLWSQLAAKYADNERIIFGLMNEPHDLSSLSDWADSVQAAVTAIRAAGATSQYMLLPGSSYSSAGTLPTEAGPYLLDVTDPSGGTDKLLFDVHKYLDSDGSGTSTECVTDNVDILTTLVTWLQTNNRQAFLSETGGGNTASCESYLKSELAYVKSNSGYIVGFTAWAAGAFDTTYALTITPNSDGSDQPIWTDARLNKRRLSLS</sequence>
<evidence type="ECO:0000259" key="12">
    <source>
        <dbReference type="PROSITE" id="PS51164"/>
    </source>
</evidence>
<dbReference type="Proteomes" id="UP001163850">
    <property type="component" value="Unassembled WGS sequence"/>
</dbReference>
<dbReference type="GO" id="GO:0005576">
    <property type="term" value="C:extracellular region"/>
    <property type="evidence" value="ECO:0007669"/>
    <property type="project" value="InterPro"/>
</dbReference>
<reference evidence="13" key="1">
    <citation type="submission" date="2022-08" db="EMBL/GenBank/DDBJ databases">
        <authorList>
            <consortium name="DOE Joint Genome Institute"/>
            <person name="Min B."/>
            <person name="Riley R."/>
            <person name="Sierra-Patev S."/>
            <person name="Naranjo-Ortiz M."/>
            <person name="Looney B."/>
            <person name="Konkel Z."/>
            <person name="Slot J.C."/>
            <person name="Sakamoto Y."/>
            <person name="Steenwyk J.L."/>
            <person name="Rokas A."/>
            <person name="Carro J."/>
            <person name="Camarero S."/>
            <person name="Ferreira P."/>
            <person name="Molpeceres G."/>
            <person name="Ruiz-Duenas F.J."/>
            <person name="Serrano A."/>
            <person name="Henrissat B."/>
            <person name="Drula E."/>
            <person name="Hughes K.W."/>
            <person name="Mata J.L."/>
            <person name="Ishikawa N.K."/>
            <person name="Vargas-Isla R."/>
            <person name="Ushijima S."/>
            <person name="Smith C.A."/>
            <person name="Ahrendt S."/>
            <person name="Andreopoulos W."/>
            <person name="He G."/>
            <person name="Labutti K."/>
            <person name="Lipzen A."/>
            <person name="Ng V."/>
            <person name="Sandor L."/>
            <person name="Barry K."/>
            <person name="Martinez A.T."/>
            <person name="Xiao Y."/>
            <person name="Gibbons J.G."/>
            <person name="Terashima K."/>
            <person name="Hibbett D.S."/>
            <person name="Grigoriev I.V."/>
        </authorList>
    </citation>
    <scope>NUCLEOTIDE SEQUENCE</scope>
    <source>
        <strain evidence="13">TFB7829</strain>
    </source>
</reference>
<evidence type="ECO:0000256" key="9">
    <source>
        <dbReference type="ARBA" id="ARBA00023326"/>
    </source>
</evidence>
<organism evidence="13 14">
    <name type="scientific">Lentinula detonsa</name>
    <dbReference type="NCBI Taxonomy" id="2804962"/>
    <lineage>
        <taxon>Eukaryota</taxon>
        <taxon>Fungi</taxon>
        <taxon>Dikarya</taxon>
        <taxon>Basidiomycota</taxon>
        <taxon>Agaricomycotina</taxon>
        <taxon>Agaricomycetes</taxon>
        <taxon>Agaricomycetidae</taxon>
        <taxon>Agaricales</taxon>
        <taxon>Marasmiineae</taxon>
        <taxon>Omphalotaceae</taxon>
        <taxon>Lentinula</taxon>
    </lineage>
</organism>
<evidence type="ECO:0000256" key="2">
    <source>
        <dbReference type="ARBA" id="ARBA00005641"/>
    </source>
</evidence>
<dbReference type="Pfam" id="PF00734">
    <property type="entry name" value="CBM_1"/>
    <property type="match status" value="2"/>
</dbReference>
<feature type="signal peptide" evidence="11">
    <location>
        <begin position="1"/>
        <end position="20"/>
    </location>
</feature>
<dbReference type="InterPro" id="IPR035971">
    <property type="entry name" value="CBD_sf"/>
</dbReference>
<comment type="caution">
    <text evidence="13">The sequence shown here is derived from an EMBL/GenBank/DDBJ whole genome shotgun (WGS) entry which is preliminary data.</text>
</comment>
<dbReference type="PROSITE" id="PS51164">
    <property type="entry name" value="CBM1_2"/>
    <property type="match status" value="2"/>
</dbReference>
<dbReference type="AlphaFoldDB" id="A0AA38UUT6"/>
<evidence type="ECO:0000256" key="8">
    <source>
        <dbReference type="ARBA" id="ARBA00023295"/>
    </source>
</evidence>
<evidence type="ECO:0000256" key="11">
    <source>
        <dbReference type="SAM" id="SignalP"/>
    </source>
</evidence>
<dbReference type="SUPFAM" id="SSF57180">
    <property type="entry name" value="Cellulose-binding domain"/>
    <property type="match status" value="2"/>
</dbReference>
<comment type="catalytic activity">
    <reaction evidence="1">
        <text>Endohydrolysis of (1-&gt;4)-beta-D-glucosidic linkages in cellulose, lichenin and cereal beta-D-glucans.</text>
        <dbReference type="EC" id="3.2.1.4"/>
    </reaction>
</comment>
<dbReference type="Gene3D" id="3.20.20.80">
    <property type="entry name" value="Glycosidases"/>
    <property type="match status" value="1"/>
</dbReference>
<keyword evidence="4 11" id="KW-0732">Signal</keyword>
<dbReference type="InterPro" id="IPR018087">
    <property type="entry name" value="Glyco_hydro_5_CS"/>
</dbReference>
<dbReference type="SUPFAM" id="SSF51445">
    <property type="entry name" value="(Trans)glycosidases"/>
    <property type="match status" value="1"/>
</dbReference>
<dbReference type="Pfam" id="PF00150">
    <property type="entry name" value="Cellulase"/>
    <property type="match status" value="1"/>
</dbReference>
<keyword evidence="6" id="KW-0136">Cellulose degradation</keyword>
<dbReference type="SMART" id="SM00236">
    <property type="entry name" value="fCBD"/>
    <property type="match status" value="2"/>
</dbReference>
<dbReference type="PROSITE" id="PS00562">
    <property type="entry name" value="CBM1_1"/>
    <property type="match status" value="1"/>
</dbReference>
<feature type="domain" description="CBM1" evidence="12">
    <location>
        <begin position="90"/>
        <end position="126"/>
    </location>
</feature>
<keyword evidence="7" id="KW-0119">Carbohydrate metabolism</keyword>
<keyword evidence="5 10" id="KW-0378">Hydrolase</keyword>
<evidence type="ECO:0000313" key="13">
    <source>
        <dbReference type="EMBL" id="KAJ3986439.1"/>
    </source>
</evidence>
<dbReference type="InterPro" id="IPR000254">
    <property type="entry name" value="CBD"/>
</dbReference>
<comment type="similarity">
    <text evidence="2 10">Belongs to the glycosyl hydrolase 5 (cellulase A) family.</text>
</comment>
<dbReference type="PANTHER" id="PTHR34142">
    <property type="entry name" value="ENDO-BETA-1,4-GLUCANASE A"/>
    <property type="match status" value="1"/>
</dbReference>
<feature type="domain" description="CBM1" evidence="12">
    <location>
        <begin position="20"/>
        <end position="56"/>
    </location>
</feature>
<dbReference type="FunFam" id="3.20.20.80:FF:000124">
    <property type="entry name" value="Exported cellulase"/>
    <property type="match status" value="1"/>
</dbReference>
<proteinExistence type="inferred from homology"/>
<evidence type="ECO:0000256" key="7">
    <source>
        <dbReference type="ARBA" id="ARBA00023277"/>
    </source>
</evidence>
<dbReference type="InterPro" id="IPR017853">
    <property type="entry name" value="GH"/>
</dbReference>
<dbReference type="GO" id="GO:0008810">
    <property type="term" value="F:cellulase activity"/>
    <property type="evidence" value="ECO:0007669"/>
    <property type="project" value="UniProtKB-EC"/>
</dbReference>
<evidence type="ECO:0000256" key="10">
    <source>
        <dbReference type="RuleBase" id="RU361153"/>
    </source>
</evidence>
<dbReference type="PANTHER" id="PTHR34142:SF5">
    <property type="entry name" value="CBM1 DOMAIN-CONTAINING PROTEIN"/>
    <property type="match status" value="1"/>
</dbReference>
<evidence type="ECO:0000256" key="5">
    <source>
        <dbReference type="ARBA" id="ARBA00022801"/>
    </source>
</evidence>
<dbReference type="EMBL" id="MU801941">
    <property type="protein sequence ID" value="KAJ3986439.1"/>
    <property type="molecule type" value="Genomic_DNA"/>
</dbReference>
<dbReference type="GO" id="GO:0030248">
    <property type="term" value="F:cellulose binding"/>
    <property type="evidence" value="ECO:0007669"/>
    <property type="project" value="InterPro"/>
</dbReference>
<evidence type="ECO:0000256" key="3">
    <source>
        <dbReference type="ARBA" id="ARBA00012601"/>
    </source>
</evidence>
<feature type="chain" id="PRO_5041323155" description="cellulase" evidence="11">
    <location>
        <begin position="21"/>
        <end position="521"/>
    </location>
</feature>
<evidence type="ECO:0000313" key="14">
    <source>
        <dbReference type="Proteomes" id="UP001163850"/>
    </source>
</evidence>
<evidence type="ECO:0000256" key="4">
    <source>
        <dbReference type="ARBA" id="ARBA00022729"/>
    </source>
</evidence>
<evidence type="ECO:0000256" key="1">
    <source>
        <dbReference type="ARBA" id="ARBA00000966"/>
    </source>
</evidence>
<dbReference type="InterPro" id="IPR001547">
    <property type="entry name" value="Glyco_hydro_5"/>
</dbReference>
<dbReference type="EC" id="3.2.1.4" evidence="3"/>
<keyword evidence="8 10" id="KW-0326">Glycosidase</keyword>
<keyword evidence="9" id="KW-0624">Polysaccharide degradation</keyword>
<evidence type="ECO:0000256" key="6">
    <source>
        <dbReference type="ARBA" id="ARBA00023001"/>
    </source>
</evidence>
<dbReference type="GO" id="GO:0030245">
    <property type="term" value="P:cellulose catabolic process"/>
    <property type="evidence" value="ECO:0007669"/>
    <property type="project" value="UniProtKB-KW"/>
</dbReference>
<protein>
    <recommendedName>
        <fullName evidence="3">cellulase</fullName>
        <ecNumber evidence="3">3.2.1.4</ecNumber>
    </recommendedName>
</protein>
<dbReference type="PROSITE" id="PS00659">
    <property type="entry name" value="GLYCOSYL_HYDROL_F5"/>
    <property type="match status" value="1"/>
</dbReference>
<gene>
    <name evidence="13" type="ORF">F5890DRAFT_997541</name>
</gene>
<accession>A0AA38UUT6</accession>
<name>A0AA38UUT6_9AGAR</name>